<dbReference type="EMBL" id="JACEIB010000003">
    <property type="protein sequence ID" value="MBA2933326.1"/>
    <property type="molecule type" value="Genomic_DNA"/>
</dbReference>
<feature type="transmembrane region" description="Helical" evidence="5">
    <location>
        <begin position="71"/>
        <end position="88"/>
    </location>
</feature>
<keyword evidence="8" id="KW-1185">Reference proteome</keyword>
<reference evidence="7 8" key="1">
    <citation type="submission" date="2020-07" db="EMBL/GenBank/DDBJ databases">
        <authorList>
            <person name="Sun Q."/>
        </authorList>
    </citation>
    <scope>NUCLEOTIDE SEQUENCE [LARGE SCALE GENOMIC DNA]</scope>
    <source>
        <strain evidence="7 8">CGMCC 1.13654</strain>
    </source>
</reference>
<evidence type="ECO:0000259" key="6">
    <source>
        <dbReference type="Pfam" id="PF14378"/>
    </source>
</evidence>
<feature type="transmembrane region" description="Helical" evidence="5">
    <location>
        <begin position="12"/>
        <end position="31"/>
    </location>
</feature>
<feature type="transmembrane region" description="Helical" evidence="5">
    <location>
        <begin position="162"/>
        <end position="180"/>
    </location>
</feature>
<keyword evidence="4 5" id="KW-0472">Membrane</keyword>
<dbReference type="InterPro" id="IPR052185">
    <property type="entry name" value="IPC_Synthase-Related"/>
</dbReference>
<feature type="transmembrane region" description="Helical" evidence="5">
    <location>
        <begin position="135"/>
        <end position="153"/>
    </location>
</feature>
<feature type="transmembrane region" description="Helical" evidence="5">
    <location>
        <begin position="254"/>
        <end position="271"/>
    </location>
</feature>
<evidence type="ECO:0000256" key="5">
    <source>
        <dbReference type="SAM" id="Phobius"/>
    </source>
</evidence>
<comment type="caution">
    <text evidence="7">The sequence shown here is derived from an EMBL/GenBank/DDBJ whole genome shotgun (WGS) entry which is preliminary data.</text>
</comment>
<dbReference type="Gene3D" id="1.20.144.10">
    <property type="entry name" value="Phosphatidic acid phosphatase type 2/haloperoxidase"/>
    <property type="match status" value="1"/>
</dbReference>
<keyword evidence="3 5" id="KW-1133">Transmembrane helix</keyword>
<protein>
    <submittedName>
        <fullName evidence="7">Phosphatase PAP2 family protein</fullName>
    </submittedName>
</protein>
<dbReference type="PANTHER" id="PTHR31310">
    <property type="match status" value="1"/>
</dbReference>
<gene>
    <name evidence="7" type="ORF">HZF05_04380</name>
</gene>
<comment type="subcellular location">
    <subcellularLocation>
        <location evidence="1">Membrane</location>
        <topology evidence="1">Multi-pass membrane protein</topology>
    </subcellularLocation>
</comment>
<dbReference type="RefSeq" id="WP_181638797.1">
    <property type="nucleotide sequence ID" value="NZ_JACEIB010000003.1"/>
</dbReference>
<dbReference type="GO" id="GO:0016020">
    <property type="term" value="C:membrane"/>
    <property type="evidence" value="ECO:0007669"/>
    <property type="project" value="UniProtKB-SubCell"/>
</dbReference>
<name>A0A838L553_9SPHN</name>
<dbReference type="Proteomes" id="UP000570166">
    <property type="component" value="Unassembled WGS sequence"/>
</dbReference>
<evidence type="ECO:0000256" key="3">
    <source>
        <dbReference type="ARBA" id="ARBA00022989"/>
    </source>
</evidence>
<evidence type="ECO:0000313" key="7">
    <source>
        <dbReference type="EMBL" id="MBA2933326.1"/>
    </source>
</evidence>
<feature type="domain" description="Inositolphosphotransferase Aur1/Ipt1" evidence="6">
    <location>
        <begin position="146"/>
        <end position="294"/>
    </location>
</feature>
<dbReference type="Pfam" id="PF14378">
    <property type="entry name" value="PAP2_3"/>
    <property type="match status" value="1"/>
</dbReference>
<feature type="transmembrane region" description="Helical" evidence="5">
    <location>
        <begin position="225"/>
        <end position="247"/>
    </location>
</feature>
<feature type="transmembrane region" description="Helical" evidence="5">
    <location>
        <begin position="277"/>
        <end position="295"/>
    </location>
</feature>
<dbReference type="PANTHER" id="PTHR31310:SF7">
    <property type="entry name" value="PA-PHOSPHATASE RELATED-FAMILY PROTEIN DDB_G0268928"/>
    <property type="match status" value="1"/>
</dbReference>
<accession>A0A838L553</accession>
<organism evidence="7 8">
    <name type="scientific">Sphingomonas chungangi</name>
    <dbReference type="NCBI Taxonomy" id="2683589"/>
    <lineage>
        <taxon>Bacteria</taxon>
        <taxon>Pseudomonadati</taxon>
        <taxon>Pseudomonadota</taxon>
        <taxon>Alphaproteobacteria</taxon>
        <taxon>Sphingomonadales</taxon>
        <taxon>Sphingomonadaceae</taxon>
        <taxon>Sphingomonas</taxon>
    </lineage>
</organism>
<dbReference type="AlphaFoldDB" id="A0A838L553"/>
<dbReference type="InterPro" id="IPR026841">
    <property type="entry name" value="Aur1/Ipt1"/>
</dbReference>
<evidence type="ECO:0000256" key="2">
    <source>
        <dbReference type="ARBA" id="ARBA00022692"/>
    </source>
</evidence>
<evidence type="ECO:0000313" key="8">
    <source>
        <dbReference type="Proteomes" id="UP000570166"/>
    </source>
</evidence>
<evidence type="ECO:0000256" key="1">
    <source>
        <dbReference type="ARBA" id="ARBA00004141"/>
    </source>
</evidence>
<keyword evidence="2 5" id="KW-0812">Transmembrane</keyword>
<feature type="transmembrane region" description="Helical" evidence="5">
    <location>
        <begin position="37"/>
        <end position="59"/>
    </location>
</feature>
<sequence>MLVKGLPVEVRFTALMVAVCLGFSLIYRLPIRFPASGAGFVGVHYLLPLAGVLLFGLCAMASGRASGMRHFLLALPCYTIVLFVHFHLKLWAPVINPQNHDAFYWSVDQQLRPLVDACFAIRRALFPIVSTDTNLYMIGFILLFYGSFCYHALRTPAHFRTLFLAILFMQGLGALFYLAAPGVGPFLFEPGLNPHITEAQHYMYQVHQQVDAGGAAWLAANEQDYLMTGLGAMPSLHVGSSFVFLWFAIRHGRVLLPTYVPLFGYIVINAIASRWHYLIDLPAGLALAGVSIWLAHRVLRNETRGEKAQEAPRARREGDLVPA</sequence>
<proteinExistence type="predicted"/>
<evidence type="ECO:0000256" key="4">
    <source>
        <dbReference type="ARBA" id="ARBA00023136"/>
    </source>
</evidence>